<evidence type="ECO:0000313" key="3">
    <source>
        <dbReference type="EMBL" id="GAA3574204.1"/>
    </source>
</evidence>
<dbReference type="PANTHER" id="PTHR34220:SF7">
    <property type="entry name" value="SENSOR HISTIDINE KINASE YPDA"/>
    <property type="match status" value="1"/>
</dbReference>
<evidence type="ECO:0000256" key="1">
    <source>
        <dbReference type="SAM" id="Phobius"/>
    </source>
</evidence>
<evidence type="ECO:0000313" key="4">
    <source>
        <dbReference type="Proteomes" id="UP001500954"/>
    </source>
</evidence>
<dbReference type="InterPro" id="IPR050640">
    <property type="entry name" value="Bact_2-comp_sensor_kinase"/>
</dbReference>
<evidence type="ECO:0000259" key="2">
    <source>
        <dbReference type="Pfam" id="PF06580"/>
    </source>
</evidence>
<feature type="transmembrane region" description="Helical" evidence="1">
    <location>
        <begin position="84"/>
        <end position="108"/>
    </location>
</feature>
<feature type="transmembrane region" description="Helical" evidence="1">
    <location>
        <begin position="12"/>
        <end position="35"/>
    </location>
</feature>
<gene>
    <name evidence="3" type="ORF">GCM10022395_24180</name>
</gene>
<dbReference type="InterPro" id="IPR010559">
    <property type="entry name" value="Sig_transdc_His_kin_internal"/>
</dbReference>
<protein>
    <recommendedName>
        <fullName evidence="2">Signal transduction histidine kinase internal region domain-containing protein</fullName>
    </recommendedName>
</protein>
<feature type="transmembrane region" description="Helical" evidence="1">
    <location>
        <begin position="55"/>
        <end position="77"/>
    </location>
</feature>
<feature type="domain" description="Signal transduction histidine kinase internal region" evidence="2">
    <location>
        <begin position="172"/>
        <end position="250"/>
    </location>
</feature>
<dbReference type="EMBL" id="BAABCY010000066">
    <property type="protein sequence ID" value="GAA3574204.1"/>
    <property type="molecule type" value="Genomic_DNA"/>
</dbReference>
<name>A0ABP6XYM1_9FLAO</name>
<dbReference type="Gene3D" id="3.30.565.10">
    <property type="entry name" value="Histidine kinase-like ATPase, C-terminal domain"/>
    <property type="match status" value="1"/>
</dbReference>
<keyword evidence="4" id="KW-1185">Reference proteome</keyword>
<proteinExistence type="predicted"/>
<dbReference type="SUPFAM" id="SSF55874">
    <property type="entry name" value="ATPase domain of HSP90 chaperone/DNA topoisomerase II/histidine kinase"/>
    <property type="match status" value="1"/>
</dbReference>
<reference evidence="4" key="1">
    <citation type="journal article" date="2019" name="Int. J. Syst. Evol. Microbiol.">
        <title>The Global Catalogue of Microorganisms (GCM) 10K type strain sequencing project: providing services to taxonomists for standard genome sequencing and annotation.</title>
        <authorList>
            <consortium name="The Broad Institute Genomics Platform"/>
            <consortium name="The Broad Institute Genome Sequencing Center for Infectious Disease"/>
            <person name="Wu L."/>
            <person name="Ma J."/>
        </authorList>
    </citation>
    <scope>NUCLEOTIDE SEQUENCE [LARGE SCALE GENOMIC DNA]</scope>
    <source>
        <strain evidence="4">JCM 17111</strain>
    </source>
</reference>
<feature type="transmembrane region" description="Helical" evidence="1">
    <location>
        <begin position="128"/>
        <end position="151"/>
    </location>
</feature>
<keyword evidence="1" id="KW-0472">Membrane</keyword>
<organism evidence="3 4">
    <name type="scientific">Snuella lapsa</name>
    <dbReference type="NCBI Taxonomy" id="870481"/>
    <lineage>
        <taxon>Bacteria</taxon>
        <taxon>Pseudomonadati</taxon>
        <taxon>Bacteroidota</taxon>
        <taxon>Flavobacteriia</taxon>
        <taxon>Flavobacteriales</taxon>
        <taxon>Flavobacteriaceae</taxon>
        <taxon>Snuella</taxon>
    </lineage>
</organism>
<keyword evidence="1" id="KW-1133">Transmembrane helix</keyword>
<comment type="caution">
    <text evidence="3">The sequence shown here is derived from an EMBL/GenBank/DDBJ whole genome shotgun (WGS) entry which is preliminary data.</text>
</comment>
<accession>A0ABP6XYM1</accession>
<sequence>MINTVLTLFKNRLFKILFGFYLTYTLILSFQVIYLKYGGLAYAEKSWFEAVFVNFFIELLFQGVLFLFVGYLALVILKLRLKQVYFILLHLILSIFTVFIFTYVYYLIHNLVGSHLEFSIKRLITGSINYLNIHFLRYFAIVFIVYTYYYINKSAQEALQKSKLKEQLSAVQVNVLKYQLHPHFFFNTLNSISTLIETDAKLAQNTLADFSDLLRDIVYLKDTNLLPLDVEMKILKRYLDIMTVRFSDHLKIFIEVENDLEDILIPSLILQPLVENSFKYGFSSEIKKLNITIKIHSHDTLVFIEVLNNGAPLVEDFRYGNGLKNTVARLKTLYAENYSFSIQNITEKKGVISKIIIPLQRTES</sequence>
<dbReference type="Proteomes" id="UP001500954">
    <property type="component" value="Unassembled WGS sequence"/>
</dbReference>
<dbReference type="PANTHER" id="PTHR34220">
    <property type="entry name" value="SENSOR HISTIDINE KINASE YPDA"/>
    <property type="match status" value="1"/>
</dbReference>
<dbReference type="Pfam" id="PF06580">
    <property type="entry name" value="His_kinase"/>
    <property type="match status" value="1"/>
</dbReference>
<keyword evidence="1" id="KW-0812">Transmembrane</keyword>
<dbReference type="InterPro" id="IPR036890">
    <property type="entry name" value="HATPase_C_sf"/>
</dbReference>
<dbReference type="RefSeq" id="WP_345006440.1">
    <property type="nucleotide sequence ID" value="NZ_BAABCY010000066.1"/>
</dbReference>